<organism evidence="1 2">
    <name type="scientific">Sphingosinicella rhizophila</name>
    <dbReference type="NCBI Taxonomy" id="3050082"/>
    <lineage>
        <taxon>Bacteria</taxon>
        <taxon>Pseudomonadati</taxon>
        <taxon>Pseudomonadota</taxon>
        <taxon>Alphaproteobacteria</taxon>
        <taxon>Sphingomonadales</taxon>
        <taxon>Sphingosinicellaceae</taxon>
        <taxon>Sphingosinicella</taxon>
    </lineage>
</organism>
<reference evidence="1 2" key="1">
    <citation type="submission" date="2023-05" db="EMBL/GenBank/DDBJ databases">
        <authorList>
            <person name="Guo Y."/>
        </authorList>
    </citation>
    <scope>NUCLEOTIDE SEQUENCE [LARGE SCALE GENOMIC DNA]</scope>
    <source>
        <strain evidence="1 2">GR2756</strain>
    </source>
</reference>
<evidence type="ECO:0000313" key="2">
    <source>
        <dbReference type="Proteomes" id="UP001259572"/>
    </source>
</evidence>
<evidence type="ECO:0000313" key="1">
    <source>
        <dbReference type="EMBL" id="MDT9599893.1"/>
    </source>
</evidence>
<dbReference type="RefSeq" id="WP_315726989.1">
    <property type="nucleotide sequence ID" value="NZ_JAVUPU010000006.1"/>
</dbReference>
<comment type="caution">
    <text evidence="1">The sequence shown here is derived from an EMBL/GenBank/DDBJ whole genome shotgun (WGS) entry which is preliminary data.</text>
</comment>
<sequence>MPQFTLSRLGVDRLGEAYPLIRSAARVSPERWEAFAHDLCEHGGGVLAVLAEDGRVHGVAAYRPTGSLRHESGFLVEVIATFELSGSGCVRKALCAALEETARSQGCRSLIFTMAAAGYGDPSSRRRLSWEDLGLEMETVSFVQQVAEPSGALRS</sequence>
<accession>A0ABU3QA73</accession>
<dbReference type="SUPFAM" id="SSF55729">
    <property type="entry name" value="Acyl-CoA N-acyltransferases (Nat)"/>
    <property type="match status" value="1"/>
</dbReference>
<dbReference type="EMBL" id="JAVUPU010000006">
    <property type="protein sequence ID" value="MDT9599893.1"/>
    <property type="molecule type" value="Genomic_DNA"/>
</dbReference>
<name>A0ABU3QA73_9SPHN</name>
<dbReference type="InterPro" id="IPR016181">
    <property type="entry name" value="Acyl_CoA_acyltransferase"/>
</dbReference>
<gene>
    <name evidence="1" type="ORF">RQX22_13105</name>
</gene>
<keyword evidence="2" id="KW-1185">Reference proteome</keyword>
<evidence type="ECO:0008006" key="3">
    <source>
        <dbReference type="Google" id="ProtNLM"/>
    </source>
</evidence>
<dbReference type="Proteomes" id="UP001259572">
    <property type="component" value="Unassembled WGS sequence"/>
</dbReference>
<dbReference type="Gene3D" id="3.40.630.30">
    <property type="match status" value="1"/>
</dbReference>
<proteinExistence type="predicted"/>
<protein>
    <recommendedName>
        <fullName evidence="3">N-acetyltransferase domain-containing protein</fullName>
    </recommendedName>
</protein>